<name>A0A552V2L2_9FLAO</name>
<feature type="domain" description="TonB-dependent receptor plug" evidence="4">
    <location>
        <begin position="219"/>
        <end position="294"/>
    </location>
</feature>
<dbReference type="InterPro" id="IPR012910">
    <property type="entry name" value="Plug_dom"/>
</dbReference>
<evidence type="ECO:0000259" key="4">
    <source>
        <dbReference type="Pfam" id="PF07715"/>
    </source>
</evidence>
<organism evidence="5 6">
    <name type="scientific">Flavobacterium zepuense</name>
    <dbReference type="NCBI Taxonomy" id="2593302"/>
    <lineage>
        <taxon>Bacteria</taxon>
        <taxon>Pseudomonadati</taxon>
        <taxon>Bacteroidota</taxon>
        <taxon>Flavobacteriia</taxon>
        <taxon>Flavobacteriales</taxon>
        <taxon>Flavobacteriaceae</taxon>
        <taxon>Flavobacterium</taxon>
    </lineage>
</organism>
<reference evidence="5 6" key="1">
    <citation type="submission" date="2019-07" db="EMBL/GenBank/DDBJ databases">
        <title>Flavobacterium sp. nov., isolated from glacier ice.</title>
        <authorList>
            <person name="Liu Q."/>
            <person name="Xin Y.-H."/>
        </authorList>
    </citation>
    <scope>NUCLEOTIDE SEQUENCE [LARGE SCALE GENOMIC DNA]</scope>
    <source>
        <strain evidence="5 6">ZT4R6</strain>
    </source>
</reference>
<evidence type="ECO:0000256" key="2">
    <source>
        <dbReference type="ARBA" id="ARBA00023136"/>
    </source>
</evidence>
<dbReference type="RefSeq" id="WP_143373101.1">
    <property type="nucleotide sequence ID" value="NZ_VJVZ01000005.1"/>
</dbReference>
<dbReference type="InterPro" id="IPR008969">
    <property type="entry name" value="CarboxyPept-like_regulatory"/>
</dbReference>
<dbReference type="InterPro" id="IPR036942">
    <property type="entry name" value="Beta-barrel_TonB_sf"/>
</dbReference>
<sequence length="848" mass="96276">MTFETRHYFLAFLFFFFASRCFGQDELKSIELKKIMAGIEKQHNVKFSYSENDVAGHSIFPPNVNLPLKAKLVYLSNRTLLNFKEKDRYIIVFTNLVKPKDRHVCAYVTDEFGQPIDNAVIVYNGEKKIVTAIDGYFELPPAFKDSVYVTHIGYDEAHVKPTGAPDDDCLHITLKITVTQLQEVVAERYIATGISKKKDGSYAIKPRKFGILPGLIEPDVLQAMQQLPGINSTDETVSNINVRGGTHDQNLFMWNGIRLFQTGHFFGLISALSPNLAHDIKISKNGTSAFYGESVSSAVDISSRPKDIGSGTTSIGSNMISADFYTKIKASEKANFEVSARRSFTDALDFPTYSKYSKRIFQNTVVTGLDNSTDVNYKSDKEFYFYDFTTQYHQKIGTKHDLYTDVIGIGNKLDFTQGTITATNVVTQMSTLNQLTLGGTVTWRTQWNENHSTEAGIYASYYKVDGKNASIEYNQVTLQENNILDTGLRVSDNLKLNQNFTLHSGYQFNEIGNENTDKVNQPDYSRNVKEVLRTHAIIGEVEFTPTQSRLYARAGLRANYIEDFTMLYFEPRVVVNYTFNDKWKLELLGERKSQTAAQIVNLQGDFLGIEKRRWVLANDKDIPVQKSSQASVGATFKDRGWLVTVDNFYKKVDGITTFGQAFQDQLELVQAPGNYTVYGTEFLVQKQFKHIYMWLSYSWNNNNYRFEGVEPYRFPSSFELSHVVNSAVIYEWDHLKIALGSKFYTGKPYTAPLINSPTFSNAGTPSVVYTYPNSENIANFFQANFSASYTWQLPKKVSMQLGVAVQNVFNRQNIINRYYRINTTGDGVEVVNTYSLERTPNALIKFSF</sequence>
<dbReference type="Proteomes" id="UP000320643">
    <property type="component" value="Unassembled WGS sequence"/>
</dbReference>
<gene>
    <name evidence="5" type="ORF">FMM05_09315</name>
</gene>
<keyword evidence="2" id="KW-0472">Membrane</keyword>
<evidence type="ECO:0000256" key="3">
    <source>
        <dbReference type="ARBA" id="ARBA00023237"/>
    </source>
</evidence>
<protein>
    <submittedName>
        <fullName evidence="5">TonB-dependent receptor</fullName>
    </submittedName>
</protein>
<dbReference type="AlphaFoldDB" id="A0A552V2L2"/>
<keyword evidence="3" id="KW-0998">Cell outer membrane</keyword>
<dbReference type="SUPFAM" id="SSF49464">
    <property type="entry name" value="Carboxypeptidase regulatory domain-like"/>
    <property type="match status" value="1"/>
</dbReference>
<comment type="subcellular location">
    <subcellularLocation>
        <location evidence="1">Cell outer membrane</location>
    </subcellularLocation>
</comment>
<dbReference type="Gene3D" id="2.40.170.20">
    <property type="entry name" value="TonB-dependent receptor, beta-barrel domain"/>
    <property type="match status" value="1"/>
</dbReference>
<dbReference type="GO" id="GO:0009279">
    <property type="term" value="C:cell outer membrane"/>
    <property type="evidence" value="ECO:0007669"/>
    <property type="project" value="UniProtKB-SubCell"/>
</dbReference>
<comment type="caution">
    <text evidence="5">The sequence shown here is derived from an EMBL/GenBank/DDBJ whole genome shotgun (WGS) entry which is preliminary data.</text>
</comment>
<proteinExistence type="predicted"/>
<evidence type="ECO:0000256" key="1">
    <source>
        <dbReference type="ARBA" id="ARBA00004442"/>
    </source>
</evidence>
<keyword evidence="6" id="KW-1185">Reference proteome</keyword>
<accession>A0A552V2L2</accession>
<dbReference type="EMBL" id="VJVZ01000005">
    <property type="protein sequence ID" value="TRW24697.1"/>
    <property type="molecule type" value="Genomic_DNA"/>
</dbReference>
<evidence type="ECO:0000313" key="5">
    <source>
        <dbReference type="EMBL" id="TRW24697.1"/>
    </source>
</evidence>
<dbReference type="Pfam" id="PF07715">
    <property type="entry name" value="Plug"/>
    <property type="match status" value="1"/>
</dbReference>
<keyword evidence="5" id="KW-0675">Receptor</keyword>
<dbReference type="SUPFAM" id="SSF56935">
    <property type="entry name" value="Porins"/>
    <property type="match status" value="1"/>
</dbReference>
<evidence type="ECO:0000313" key="6">
    <source>
        <dbReference type="Proteomes" id="UP000320643"/>
    </source>
</evidence>
<dbReference type="OrthoDB" id="9803050at2"/>